<evidence type="ECO:0000256" key="3">
    <source>
        <dbReference type="ARBA" id="ARBA00022801"/>
    </source>
</evidence>
<keyword evidence="4" id="KW-0325">Glycoprotein</keyword>
<accession>A0A8T0U143</accession>
<evidence type="ECO:0000313" key="7">
    <source>
        <dbReference type="Proteomes" id="UP000823388"/>
    </source>
</evidence>
<dbReference type="GO" id="GO:0016788">
    <property type="term" value="F:hydrolase activity, acting on ester bonds"/>
    <property type="evidence" value="ECO:0007669"/>
    <property type="project" value="InterPro"/>
</dbReference>
<dbReference type="AlphaFoldDB" id="A0A8T0U143"/>
<evidence type="ECO:0008006" key="8">
    <source>
        <dbReference type="Google" id="ProtNLM"/>
    </source>
</evidence>
<gene>
    <name evidence="6" type="ORF">PVAP13_3NG040750</name>
</gene>
<dbReference type="SUPFAM" id="SSF52266">
    <property type="entry name" value="SGNH hydrolase"/>
    <property type="match status" value="1"/>
</dbReference>
<dbReference type="EMBL" id="CM029042">
    <property type="protein sequence ID" value="KAG2615738.1"/>
    <property type="molecule type" value="Genomic_DNA"/>
</dbReference>
<dbReference type="Gene3D" id="3.40.50.1110">
    <property type="entry name" value="SGNH hydrolase"/>
    <property type="match status" value="1"/>
</dbReference>
<evidence type="ECO:0000256" key="5">
    <source>
        <dbReference type="SAM" id="SignalP"/>
    </source>
</evidence>
<comment type="caution">
    <text evidence="6">The sequence shown here is derived from an EMBL/GenBank/DDBJ whole genome shotgun (WGS) entry which is preliminary data.</text>
</comment>
<feature type="chain" id="PRO_5035937081" description="GDSL esterase/lipase" evidence="5">
    <location>
        <begin position="27"/>
        <end position="383"/>
    </location>
</feature>
<evidence type="ECO:0000256" key="2">
    <source>
        <dbReference type="ARBA" id="ARBA00022729"/>
    </source>
</evidence>
<dbReference type="InterPro" id="IPR036514">
    <property type="entry name" value="SGNH_hydro_sf"/>
</dbReference>
<dbReference type="Proteomes" id="UP000823388">
    <property type="component" value="Chromosome 3N"/>
</dbReference>
<evidence type="ECO:0000313" key="6">
    <source>
        <dbReference type="EMBL" id="KAG2615738.1"/>
    </source>
</evidence>
<feature type="signal peptide" evidence="5">
    <location>
        <begin position="1"/>
        <end position="26"/>
    </location>
</feature>
<evidence type="ECO:0000256" key="4">
    <source>
        <dbReference type="ARBA" id="ARBA00023180"/>
    </source>
</evidence>
<dbReference type="InterPro" id="IPR001087">
    <property type="entry name" value="GDSL"/>
</dbReference>
<reference evidence="6" key="1">
    <citation type="submission" date="2020-05" db="EMBL/GenBank/DDBJ databases">
        <title>WGS assembly of Panicum virgatum.</title>
        <authorList>
            <person name="Lovell J.T."/>
            <person name="Jenkins J."/>
            <person name="Shu S."/>
            <person name="Juenger T.E."/>
            <person name="Schmutz J."/>
        </authorList>
    </citation>
    <scope>NUCLEOTIDE SEQUENCE</scope>
    <source>
        <strain evidence="6">AP13</strain>
    </source>
</reference>
<dbReference type="PANTHER" id="PTHR22835:SF569">
    <property type="entry name" value="OS05G0210400 PROTEIN"/>
    <property type="match status" value="1"/>
</dbReference>
<keyword evidence="3" id="KW-0378">Hydrolase</keyword>
<sequence length="383" mass="41001">MEPLPLVLPLAVIILSSLLHSTGTAAGTPPRFSSIFSFGNSYADTGNFVHQCAGLPAIAFNHSPYGETFFRRPTGRPSDGRLIIDFIAEALELPLVAPFLSRQPQDLSRGANFAIVGGTALDVGFFLRHNAASVPPFRSSLRAQIGWFRGLRRSLCNSTAAAAGCGERLVARSLFVVGELGSNDYGYFLAGGKSLQEAKSLVPEVVKAICRGIERLVEEGARFVVVSGTLPAGCLPMALAKYGAAGNATATEYDRRTGCLRRLNGLAQYHNWLLREAVASMRAKYPAAKLVYADFYRPVARLLRRPGKFGFGEEPLRACCGGGGPYNYNPEAACGSPGATVCGDPSAYVHWDGIHLTEAAYKHIANGWLNGPYAYPSILDLAP</sequence>
<organism evidence="6 7">
    <name type="scientific">Panicum virgatum</name>
    <name type="common">Blackwell switchgrass</name>
    <dbReference type="NCBI Taxonomy" id="38727"/>
    <lineage>
        <taxon>Eukaryota</taxon>
        <taxon>Viridiplantae</taxon>
        <taxon>Streptophyta</taxon>
        <taxon>Embryophyta</taxon>
        <taxon>Tracheophyta</taxon>
        <taxon>Spermatophyta</taxon>
        <taxon>Magnoliopsida</taxon>
        <taxon>Liliopsida</taxon>
        <taxon>Poales</taxon>
        <taxon>Poaceae</taxon>
        <taxon>PACMAD clade</taxon>
        <taxon>Panicoideae</taxon>
        <taxon>Panicodae</taxon>
        <taxon>Paniceae</taxon>
        <taxon>Panicinae</taxon>
        <taxon>Panicum</taxon>
        <taxon>Panicum sect. Hiantes</taxon>
    </lineage>
</organism>
<protein>
    <recommendedName>
        <fullName evidence="8">GDSL esterase/lipase</fullName>
    </recommendedName>
</protein>
<dbReference type="Pfam" id="PF00657">
    <property type="entry name" value="Lipase_GDSL"/>
    <property type="match status" value="1"/>
</dbReference>
<dbReference type="OrthoDB" id="659011at2759"/>
<dbReference type="InterPro" id="IPR035669">
    <property type="entry name" value="SGNH_plant_lipase-like"/>
</dbReference>
<comment type="similarity">
    <text evidence="1">Belongs to the 'GDSL' lipolytic enzyme family.</text>
</comment>
<dbReference type="CDD" id="cd01837">
    <property type="entry name" value="SGNH_plant_lipase_like"/>
    <property type="match status" value="1"/>
</dbReference>
<dbReference type="PANTHER" id="PTHR22835">
    <property type="entry name" value="ZINC FINGER FYVE DOMAIN CONTAINING PROTEIN"/>
    <property type="match status" value="1"/>
</dbReference>
<keyword evidence="2 5" id="KW-0732">Signal</keyword>
<name>A0A8T0U143_PANVG</name>
<keyword evidence="7" id="KW-1185">Reference proteome</keyword>
<evidence type="ECO:0000256" key="1">
    <source>
        <dbReference type="ARBA" id="ARBA00008668"/>
    </source>
</evidence>
<proteinExistence type="inferred from homology"/>